<comment type="caution">
    <text evidence="10">The sequence shown here is derived from an EMBL/GenBank/DDBJ whole genome shotgun (WGS) entry which is preliminary data.</text>
</comment>
<keyword evidence="5 10" id="KW-0418">Kinase</keyword>
<gene>
    <name evidence="10" type="primary">Asator</name>
    <name evidence="10" type="ORF">CEXT_297041</name>
</gene>
<keyword evidence="2" id="KW-0723">Serine/threonine-protein kinase</keyword>
<evidence type="ECO:0000313" key="10">
    <source>
        <dbReference type="EMBL" id="GIY36926.1"/>
    </source>
</evidence>
<dbReference type="PROSITE" id="PS50011">
    <property type="entry name" value="PROTEIN_KINASE_DOM"/>
    <property type="match status" value="1"/>
</dbReference>
<keyword evidence="6 7" id="KW-0067">ATP-binding</keyword>
<feature type="binding site" evidence="7">
    <location>
        <position position="56"/>
    </location>
    <ligand>
        <name>ATP</name>
        <dbReference type="ChEBI" id="CHEBI:30616"/>
    </ligand>
</feature>
<evidence type="ECO:0000256" key="7">
    <source>
        <dbReference type="PROSITE-ProRule" id="PRU10141"/>
    </source>
</evidence>
<dbReference type="SMART" id="SM00220">
    <property type="entry name" value="S_TKc"/>
    <property type="match status" value="1"/>
</dbReference>
<dbReference type="InterPro" id="IPR047916">
    <property type="entry name" value="TTBK_Asator-like_STKc"/>
</dbReference>
<dbReference type="InterPro" id="IPR008271">
    <property type="entry name" value="Ser/Thr_kinase_AS"/>
</dbReference>
<evidence type="ECO:0000256" key="3">
    <source>
        <dbReference type="ARBA" id="ARBA00022679"/>
    </source>
</evidence>
<dbReference type="InterPro" id="IPR017441">
    <property type="entry name" value="Protein_kinase_ATP_BS"/>
</dbReference>
<dbReference type="SUPFAM" id="SSF56112">
    <property type="entry name" value="Protein kinase-like (PK-like)"/>
    <property type="match status" value="1"/>
</dbReference>
<evidence type="ECO:0000256" key="4">
    <source>
        <dbReference type="ARBA" id="ARBA00022741"/>
    </source>
</evidence>
<dbReference type="PROSITE" id="PS00108">
    <property type="entry name" value="PROTEIN_KINASE_ST"/>
    <property type="match status" value="1"/>
</dbReference>
<dbReference type="EMBL" id="BPLR01010108">
    <property type="protein sequence ID" value="GIY36926.1"/>
    <property type="molecule type" value="Genomic_DNA"/>
</dbReference>
<dbReference type="InterPro" id="IPR050235">
    <property type="entry name" value="CK1_Ser-Thr_kinase"/>
</dbReference>
<reference evidence="10 11" key="1">
    <citation type="submission" date="2021-06" db="EMBL/GenBank/DDBJ databases">
        <title>Caerostris extrusa draft genome.</title>
        <authorList>
            <person name="Kono N."/>
            <person name="Arakawa K."/>
        </authorList>
    </citation>
    <scope>NUCLEOTIDE SEQUENCE [LARGE SCALE GENOMIC DNA]</scope>
</reference>
<evidence type="ECO:0000256" key="5">
    <source>
        <dbReference type="ARBA" id="ARBA00022777"/>
    </source>
</evidence>
<dbReference type="InterPro" id="IPR011009">
    <property type="entry name" value="Kinase-like_dom_sf"/>
</dbReference>
<dbReference type="Pfam" id="PF00069">
    <property type="entry name" value="Pkinase"/>
    <property type="match status" value="1"/>
</dbReference>
<keyword evidence="4 7" id="KW-0547">Nucleotide-binding</keyword>
<evidence type="ECO:0000259" key="9">
    <source>
        <dbReference type="PROSITE" id="PS50011"/>
    </source>
</evidence>
<accession>A0AAV4SVE7</accession>
<evidence type="ECO:0000256" key="1">
    <source>
        <dbReference type="ARBA" id="ARBA00012513"/>
    </source>
</evidence>
<dbReference type="PROSITE" id="PS00107">
    <property type="entry name" value="PROTEIN_KINASE_ATP"/>
    <property type="match status" value="1"/>
</dbReference>
<evidence type="ECO:0000256" key="6">
    <source>
        <dbReference type="ARBA" id="ARBA00022840"/>
    </source>
</evidence>
<dbReference type="EC" id="2.7.11.1" evidence="1"/>
<sequence length="1006" mass="115662">MKQVNSSSNLTMAESMLQTGHVVKDKWQVVNKIGQGAFGEVYKCKDLISSRQVALKLVSKERVTSASHLLKLEVTVLKELQGKHYFPRFVGFGKTERFDYLVMELLGPSLSELKRHQPDRKFSLSTTLRLGYMMLKCIHSIHKAGYLHRDIKPSNFTIGIGEENRRRVYLLDFGLARQYVLENGEVRPPRYKVSFHGTPRYASLRVLQGKEAGRQDDLMSLFYTLSEFSFRDLPWKNIRDYREMAQAKESFDHQILVKEFPDEFQDFYNHISELTFFDKPDYELLYSVFDRCIKRRGVKDTDPFDFEEDGNQSVTNHIRINNTSSVHSKSSSDVIIIDCVSHEETDKLHSKNHIKEAEFSDLSKTRVKKQKVRHSVRRSVSHPASIPSHLLIKSIFHDSNRNQGQQGLPRCWSCPTISLFIRSDLKPPLKQQASFDENVYEVDVMRNVAAKQLADDPVHVDCRRNSLPFILSKSLAKEQVSCEEKSEKTQANTSDMKMLNASRIQETKEQNSIVPLTTQRFLQKGIENYGCNASQDAMMKVQKSLSDSNVYQRSVNNNVRVRREARIKDEALFNKIAHEQNPLMKSTKINSFIENYEIDYYDTDKDISELKITSASSNIYKNDRLIEEGVSTLEKNEDIYNFQAHNYVNEKEKTKIIVDPERCMKKTVDFLGNTSEHHILMNKTNTFDNCNSTDKINIQTNENHKEMNALHEPKKDIPARKVESHDMQQYSIPEIPNLKIHSETDTSNAEDISSKKSETFKNPEIQLHNMPAVSVTDALNAEDISSKKSETFKNPEIQLHNMPAISITDTLNAEDISSKKSETFKNHEIQIHNMPAVSVSESKYSTSRLLEDNIQRAVLSDVVYENKPSNESSQQNAEFSQSTTNTNDQQHVNRRHRANSENKYVSDESELKLNFTRRRIRPSSAIYEGNPILECSEELETRMFSKYLSSHSLENKAVPGNFQNIPVSCLSDELLQPPPGEPPAGYCLPSRRRRYRRAVTSSITDS</sequence>
<name>A0AAV4SVE7_CAEEX</name>
<evidence type="ECO:0000313" key="11">
    <source>
        <dbReference type="Proteomes" id="UP001054945"/>
    </source>
</evidence>
<keyword evidence="11" id="KW-1185">Reference proteome</keyword>
<dbReference type="InterPro" id="IPR000719">
    <property type="entry name" value="Prot_kinase_dom"/>
</dbReference>
<dbReference type="GO" id="GO:0005524">
    <property type="term" value="F:ATP binding"/>
    <property type="evidence" value="ECO:0007669"/>
    <property type="project" value="UniProtKB-UniRule"/>
</dbReference>
<organism evidence="10 11">
    <name type="scientific">Caerostris extrusa</name>
    <name type="common">Bark spider</name>
    <name type="synonym">Caerostris bankana</name>
    <dbReference type="NCBI Taxonomy" id="172846"/>
    <lineage>
        <taxon>Eukaryota</taxon>
        <taxon>Metazoa</taxon>
        <taxon>Ecdysozoa</taxon>
        <taxon>Arthropoda</taxon>
        <taxon>Chelicerata</taxon>
        <taxon>Arachnida</taxon>
        <taxon>Araneae</taxon>
        <taxon>Araneomorphae</taxon>
        <taxon>Entelegynae</taxon>
        <taxon>Araneoidea</taxon>
        <taxon>Araneidae</taxon>
        <taxon>Caerostris</taxon>
    </lineage>
</organism>
<feature type="compositionally biased region" description="Polar residues" evidence="8">
    <location>
        <begin position="867"/>
        <end position="890"/>
    </location>
</feature>
<proteinExistence type="predicted"/>
<dbReference type="GO" id="GO:0004674">
    <property type="term" value="F:protein serine/threonine kinase activity"/>
    <property type="evidence" value="ECO:0007669"/>
    <property type="project" value="UniProtKB-KW"/>
</dbReference>
<evidence type="ECO:0000256" key="8">
    <source>
        <dbReference type="SAM" id="MobiDB-lite"/>
    </source>
</evidence>
<protein>
    <recommendedName>
        <fullName evidence="1">non-specific serine/threonine protein kinase</fullName>
        <ecNumber evidence="1">2.7.11.1</ecNumber>
    </recommendedName>
</protein>
<dbReference type="AlphaFoldDB" id="A0AAV4SVE7"/>
<dbReference type="PANTHER" id="PTHR11909">
    <property type="entry name" value="CASEIN KINASE-RELATED"/>
    <property type="match status" value="1"/>
</dbReference>
<dbReference type="Proteomes" id="UP001054945">
    <property type="component" value="Unassembled WGS sequence"/>
</dbReference>
<dbReference type="CDD" id="cd14017">
    <property type="entry name" value="STKc_TTBK"/>
    <property type="match status" value="1"/>
</dbReference>
<keyword evidence="3" id="KW-0808">Transferase</keyword>
<evidence type="ECO:0000256" key="2">
    <source>
        <dbReference type="ARBA" id="ARBA00022527"/>
    </source>
</evidence>
<feature type="region of interest" description="Disordered" evidence="8">
    <location>
        <begin position="866"/>
        <end position="905"/>
    </location>
</feature>
<dbReference type="Gene3D" id="1.10.510.10">
    <property type="entry name" value="Transferase(Phosphotransferase) domain 1"/>
    <property type="match status" value="1"/>
</dbReference>
<feature type="domain" description="Protein kinase" evidence="9">
    <location>
        <begin position="27"/>
        <end position="289"/>
    </location>
</feature>